<gene>
    <name evidence="1" type="ORF">GLOINDRAFT_84018</name>
</gene>
<dbReference type="HOGENOM" id="CLU_2172352_0_0_1"/>
<evidence type="ECO:0000313" key="1">
    <source>
        <dbReference type="EMBL" id="ESA20389.1"/>
    </source>
</evidence>
<reference evidence="1" key="1">
    <citation type="submission" date="2013-07" db="EMBL/GenBank/DDBJ databases">
        <title>The genome of an arbuscular mycorrhizal fungus provides insights into the evolution of the oldest plant symbiosis.</title>
        <authorList>
            <consortium name="DOE Joint Genome Institute"/>
            <person name="Tisserant E."/>
            <person name="Malbreil M."/>
            <person name="Kuo A."/>
            <person name="Kohler A."/>
            <person name="Symeonidi A."/>
            <person name="Balestrini R."/>
            <person name="Charron P."/>
            <person name="Duensing N."/>
            <person name="Frei-dit-Frey N."/>
            <person name="Gianinazzi-Pearson V."/>
            <person name="Gilbert B."/>
            <person name="Handa Y."/>
            <person name="Hijri M."/>
            <person name="Kaul R."/>
            <person name="Kawaguchi M."/>
            <person name="Krajinski F."/>
            <person name="Lammers P."/>
            <person name="Lapierre D."/>
            <person name="Masclaux F.G."/>
            <person name="Murat C."/>
            <person name="Morin E."/>
            <person name="Ndikumana S."/>
            <person name="Pagni M."/>
            <person name="Petitpierre D."/>
            <person name="Requena N."/>
            <person name="Rosikiewicz P."/>
            <person name="Riley R."/>
            <person name="Saito K."/>
            <person name="San Clemente H."/>
            <person name="Shapiro H."/>
            <person name="van Tuinen D."/>
            <person name="Becard G."/>
            <person name="Bonfante P."/>
            <person name="Paszkowski U."/>
            <person name="Shachar-Hill Y."/>
            <person name="Young J.P."/>
            <person name="Sanders I.R."/>
            <person name="Henrissat B."/>
            <person name="Rensing S.A."/>
            <person name="Grigoriev I.V."/>
            <person name="Corradi N."/>
            <person name="Roux C."/>
            <person name="Martin F."/>
        </authorList>
    </citation>
    <scope>NUCLEOTIDE SEQUENCE</scope>
    <source>
        <strain evidence="1">DAOM 197198</strain>
    </source>
</reference>
<name>U9UIX1_RHIID</name>
<dbReference type="EMBL" id="KI277365">
    <property type="protein sequence ID" value="ESA20389.1"/>
    <property type="molecule type" value="Genomic_DNA"/>
</dbReference>
<accession>U9UIX1</accession>
<sequence>MNDQIRYIKFNSWTSKYNGNSMKKLTETYFDMISKKLKSYRDQDQLKNRKFDILEEYIIDSEYEDSDETEDDTEDEENVAQRVFTIIFIASKPLNLSPNMYTAYYKSLFE</sequence>
<proteinExistence type="predicted"/>
<dbReference type="AlphaFoldDB" id="U9UIX1"/>
<protein>
    <submittedName>
        <fullName evidence="1">Uncharacterized protein</fullName>
    </submittedName>
</protein>
<organism evidence="1">
    <name type="scientific">Rhizophagus irregularis (strain DAOM 181602 / DAOM 197198 / MUCL 43194)</name>
    <name type="common">Arbuscular mycorrhizal fungus</name>
    <name type="synonym">Glomus intraradices</name>
    <dbReference type="NCBI Taxonomy" id="747089"/>
    <lineage>
        <taxon>Eukaryota</taxon>
        <taxon>Fungi</taxon>
        <taxon>Fungi incertae sedis</taxon>
        <taxon>Mucoromycota</taxon>
        <taxon>Glomeromycotina</taxon>
        <taxon>Glomeromycetes</taxon>
        <taxon>Glomerales</taxon>
        <taxon>Glomeraceae</taxon>
        <taxon>Rhizophagus</taxon>
    </lineage>
</organism>